<dbReference type="EMBL" id="OMOR01000001">
    <property type="protein sequence ID" value="SPH19714.1"/>
    <property type="molecule type" value="Genomic_DNA"/>
</dbReference>
<feature type="domain" description="Phosphodiester glycosidase" evidence="2">
    <location>
        <begin position="74"/>
        <end position="220"/>
    </location>
</feature>
<feature type="chain" id="PRO_5015342075" description="Phosphodiester glycosidase domain-containing protein" evidence="1">
    <location>
        <begin position="19"/>
        <end position="248"/>
    </location>
</feature>
<reference evidence="3 4" key="1">
    <citation type="submission" date="2018-03" db="EMBL/GenBank/DDBJ databases">
        <authorList>
            <person name="Keele B.F."/>
        </authorList>
    </citation>
    <scope>NUCLEOTIDE SEQUENCE [LARGE SCALE GENOMIC DNA]</scope>
    <source>
        <strain evidence="3 4">CECT 8599</strain>
    </source>
</reference>
<proteinExistence type="predicted"/>
<keyword evidence="1" id="KW-0732">Signal</keyword>
<name>A0A2R8BA07_9RHOB</name>
<organism evidence="3 4">
    <name type="scientific">Ascidiaceihabitans donghaensis</name>
    <dbReference type="NCBI Taxonomy" id="1510460"/>
    <lineage>
        <taxon>Bacteria</taxon>
        <taxon>Pseudomonadati</taxon>
        <taxon>Pseudomonadota</taxon>
        <taxon>Alphaproteobacteria</taxon>
        <taxon>Rhodobacterales</taxon>
        <taxon>Paracoccaceae</taxon>
        <taxon>Ascidiaceihabitans</taxon>
    </lineage>
</organism>
<evidence type="ECO:0000256" key="1">
    <source>
        <dbReference type="SAM" id="SignalP"/>
    </source>
</evidence>
<dbReference type="RefSeq" id="WP_181364390.1">
    <property type="nucleotide sequence ID" value="NZ_OMOR01000001.1"/>
</dbReference>
<feature type="signal peptide" evidence="1">
    <location>
        <begin position="1"/>
        <end position="18"/>
    </location>
</feature>
<protein>
    <recommendedName>
        <fullName evidence="2">Phosphodiester glycosidase domain-containing protein</fullName>
    </recommendedName>
</protein>
<dbReference type="Proteomes" id="UP000244880">
    <property type="component" value="Unassembled WGS sequence"/>
</dbReference>
<sequence>MIFRFALMWLLSAGVVQAASCKDVTYEGAGYSVCHVDMASEKLQLFLYDAEGVPYGQFDTINRALKADGKTLGFAMNAGMYHDDRAPVGHYVEDGKELMRVIPNAGPGNFGLLPNGVLCIREGRADVIETLRFVDEAPNCTHATQSGPMLVIDGALHPRFLKDGTSRYLRNGVGTSANGKTAVFVISKGFVNFHTFGSFFRDHLKLPQALFFDGNVSRLYAPDLNRNDFGRRLGPIIGTVIDTGAPAN</sequence>
<gene>
    <name evidence="3" type="ORF">ASD8599_00450</name>
</gene>
<evidence type="ECO:0000313" key="4">
    <source>
        <dbReference type="Proteomes" id="UP000244880"/>
    </source>
</evidence>
<keyword evidence="4" id="KW-1185">Reference proteome</keyword>
<dbReference type="InterPro" id="IPR018711">
    <property type="entry name" value="NAGPA"/>
</dbReference>
<accession>A0A2R8BA07</accession>
<evidence type="ECO:0000313" key="3">
    <source>
        <dbReference type="EMBL" id="SPH19714.1"/>
    </source>
</evidence>
<evidence type="ECO:0000259" key="2">
    <source>
        <dbReference type="Pfam" id="PF09992"/>
    </source>
</evidence>
<dbReference type="Pfam" id="PF09992">
    <property type="entry name" value="NAGPA"/>
    <property type="match status" value="1"/>
</dbReference>
<dbReference type="AlphaFoldDB" id="A0A2R8BA07"/>